<dbReference type="PANTHER" id="PTHR36766:SF70">
    <property type="entry name" value="DISEASE RESISTANCE PROTEIN RGA4"/>
    <property type="match status" value="1"/>
</dbReference>
<keyword evidence="13" id="KW-1185">Reference proteome</keyword>
<dbReference type="Gene3D" id="1.10.8.430">
    <property type="entry name" value="Helical domain of apoptotic protease-activating factors"/>
    <property type="match status" value="1"/>
</dbReference>
<evidence type="ECO:0000256" key="6">
    <source>
        <dbReference type="ARBA" id="ARBA00022840"/>
    </source>
</evidence>
<dbReference type="Pfam" id="PF18052">
    <property type="entry name" value="Rx_N"/>
    <property type="match status" value="1"/>
</dbReference>
<comment type="similarity">
    <text evidence="1">Belongs to the disease resistance NB-LRR family.</text>
</comment>
<feature type="domain" description="Disease resistance N-terminal" evidence="9">
    <location>
        <begin position="19"/>
        <end position="104"/>
    </location>
</feature>
<evidence type="ECO:0000313" key="13">
    <source>
        <dbReference type="Proteomes" id="UP001222027"/>
    </source>
</evidence>
<dbReference type="GO" id="GO:0043531">
    <property type="term" value="F:ADP binding"/>
    <property type="evidence" value="ECO:0007669"/>
    <property type="project" value="InterPro"/>
</dbReference>
<dbReference type="InterPro" id="IPR002182">
    <property type="entry name" value="NB-ARC"/>
</dbReference>
<keyword evidence="6" id="KW-0067">ATP-binding</keyword>
<proteinExistence type="inferred from homology"/>
<feature type="coiled-coil region" evidence="7">
    <location>
        <begin position="140"/>
        <end position="167"/>
    </location>
</feature>
<gene>
    <name evidence="12" type="ORF">OPV22_031978</name>
</gene>
<dbReference type="GO" id="GO:0051707">
    <property type="term" value="P:response to other organism"/>
    <property type="evidence" value="ECO:0007669"/>
    <property type="project" value="UniProtKB-ARBA"/>
</dbReference>
<keyword evidence="3" id="KW-0677">Repeat</keyword>
<evidence type="ECO:0000256" key="3">
    <source>
        <dbReference type="ARBA" id="ARBA00022737"/>
    </source>
</evidence>
<evidence type="ECO:0000259" key="9">
    <source>
        <dbReference type="Pfam" id="PF18052"/>
    </source>
</evidence>
<evidence type="ECO:0000256" key="7">
    <source>
        <dbReference type="SAM" id="Coils"/>
    </source>
</evidence>
<dbReference type="GO" id="GO:0006952">
    <property type="term" value="P:defense response"/>
    <property type="evidence" value="ECO:0007669"/>
    <property type="project" value="UniProtKB-KW"/>
</dbReference>
<evidence type="ECO:0000259" key="10">
    <source>
        <dbReference type="Pfam" id="PF23559"/>
    </source>
</evidence>
<feature type="domain" description="NB-ARC" evidence="8">
    <location>
        <begin position="211"/>
        <end position="363"/>
    </location>
</feature>
<evidence type="ECO:0000256" key="5">
    <source>
        <dbReference type="ARBA" id="ARBA00022821"/>
    </source>
</evidence>
<dbReference type="Gene3D" id="3.80.10.10">
    <property type="entry name" value="Ribonuclease Inhibitor"/>
    <property type="match status" value="2"/>
</dbReference>
<dbReference type="GO" id="GO:0005524">
    <property type="term" value="F:ATP binding"/>
    <property type="evidence" value="ECO:0007669"/>
    <property type="project" value="UniProtKB-KW"/>
</dbReference>
<dbReference type="InterPro" id="IPR027417">
    <property type="entry name" value="P-loop_NTPase"/>
</dbReference>
<dbReference type="Gene3D" id="1.20.5.4130">
    <property type="match status" value="1"/>
</dbReference>
<evidence type="ECO:0000259" key="11">
    <source>
        <dbReference type="Pfam" id="PF25019"/>
    </source>
</evidence>
<dbReference type="InterPro" id="IPR041118">
    <property type="entry name" value="Rx_N"/>
</dbReference>
<dbReference type="Pfam" id="PF25019">
    <property type="entry name" value="LRR_R13L1-DRL21"/>
    <property type="match status" value="1"/>
</dbReference>
<dbReference type="Gene3D" id="3.40.50.300">
    <property type="entry name" value="P-loop containing nucleotide triphosphate hydrolases"/>
    <property type="match status" value="1"/>
</dbReference>
<sequence length="1139" mass="130469">MDFVGVGKMMVGEWFAGYFVDKLLNMVSSHFADNRDLLVGVEEKLKDLQGRLPRIQAVINAAEGRPIRDAALANWMRELKDAAYEADDILDEFEYRELRDQQLQDRSKVSALAASALRFLKNLFVSDDDLKRLMDLLGDLDKISLDINNQKVELDEYSAKQNTATRETSSFTQEVVFGRDKERDKILHLLLCAGAEPDFGDKGAGSSSHPTLGVLPIVGIGGVGKTSLAQLIYNDPRIAHHFELRKWVYVSDDFNFKKISAELESNLAVDSRPREISLDTQLGKLMDATRNKRFLFVLDDVWDETGSKWRELRSVLTSGARGSFVLVTTQSPLVAEVMGTVDPIELQALEEEDYWRLFEHCAIGDKELDPELRRKLLSLGHQISRKLHGLPLAGKALGSLLRSRLEEEYWKTILESEWWEHDFVLDNILPSLGLSYQHLSSNLKQCFAYTSIFPKGHFFEKERLVHMWIAQGFIQPRIHRGRMTLEDIGSQIFDELTNRYFFLRTVTNNYVMHDLIRDLAVYVSLDECCVVGDEPTKIPPTIRHITLRAAKLVPPGEVCKFQKLRTLIFYHDYNCEDFVSSGGKSTEELYEFLKEIMENMKSLRVLDVSYSHMGIKKLPDAICDLSHLRYLDISCTKIRQLPGSFSKICHLQVLNLKWCRFKKLPEGMNRLIKLRHLYADAQTISLIDAIGKLTDLQGLEEFHVTRKRGHQIGELKELRNLRKRLVIKNLDNVGSKEEAMEVKLNDKVHLNEITFNHQVDMNTDILDGLEPHYNLKNLSIQRYGGTSYPSWLEKNQYITNLESICLDTCARWANLPPLGQLPFLKDLSIRMMPSIRRIGIEFYGNAAQIFPSLRCLKFLVLKEWEEWSDVDGRPILPCLLDLRIEGGQKLTRMPVLPLSSTTALRLQSCGDIGSALPEYMLSLTSLVGLELIDYPHRTSVCLSNLRVLEHLILDQCPELSLINGFQSLVNLIDLTVKKCPKLIKPSSQREQQYIEQDLRSLSDAVIDESILNIVWVTLGRIPSLQNLGINNSSLAYFEMEQEEWFQQLTSIKLLHLMDCPNLQKLPVLETFYSMEKLSIGYCPNVQSMPENGLPMLLKELHIWESTKLRDRCKKDDGPDWPKIAHVPYIIVDSKIVQML</sequence>
<feature type="domain" description="Disease resistance protein winged helix" evidence="10">
    <location>
        <begin position="452"/>
        <end position="520"/>
    </location>
</feature>
<comment type="caution">
    <text evidence="12">The sequence shown here is derived from an EMBL/GenBank/DDBJ whole genome shotgun (WGS) entry which is preliminary data.</text>
</comment>
<dbReference type="Gene3D" id="1.10.10.10">
    <property type="entry name" value="Winged helix-like DNA-binding domain superfamily/Winged helix DNA-binding domain"/>
    <property type="match status" value="1"/>
</dbReference>
<dbReference type="PRINTS" id="PR00364">
    <property type="entry name" value="DISEASERSIST"/>
</dbReference>
<evidence type="ECO:0000259" key="8">
    <source>
        <dbReference type="Pfam" id="PF00931"/>
    </source>
</evidence>
<dbReference type="InterPro" id="IPR058922">
    <property type="entry name" value="WHD_DRP"/>
</dbReference>
<evidence type="ECO:0008006" key="14">
    <source>
        <dbReference type="Google" id="ProtNLM"/>
    </source>
</evidence>
<dbReference type="InterPro" id="IPR032675">
    <property type="entry name" value="LRR_dom_sf"/>
</dbReference>
<dbReference type="Proteomes" id="UP001222027">
    <property type="component" value="Unassembled WGS sequence"/>
</dbReference>
<reference evidence="12 13" key="1">
    <citation type="submission" date="2022-12" db="EMBL/GenBank/DDBJ databases">
        <title>Chromosome-scale assembly of the Ensete ventricosum genome.</title>
        <authorList>
            <person name="Dussert Y."/>
            <person name="Stocks J."/>
            <person name="Wendawek A."/>
            <person name="Woldeyes F."/>
            <person name="Nichols R.A."/>
            <person name="Borrell J.S."/>
        </authorList>
    </citation>
    <scope>NUCLEOTIDE SEQUENCE [LARGE SCALE GENOMIC DNA]</scope>
    <source>
        <strain evidence="13">cv. Maze</strain>
        <tissue evidence="12">Seeds</tissue>
    </source>
</reference>
<dbReference type="SUPFAM" id="SSF52540">
    <property type="entry name" value="P-loop containing nucleoside triphosphate hydrolases"/>
    <property type="match status" value="1"/>
</dbReference>
<dbReference type="SUPFAM" id="SSF52058">
    <property type="entry name" value="L domain-like"/>
    <property type="match status" value="1"/>
</dbReference>
<keyword evidence="4" id="KW-0547">Nucleotide-binding</keyword>
<accession>A0AAV8PU67</accession>
<evidence type="ECO:0000256" key="1">
    <source>
        <dbReference type="ARBA" id="ARBA00008894"/>
    </source>
</evidence>
<dbReference type="AlphaFoldDB" id="A0AAV8PU67"/>
<dbReference type="Pfam" id="PF00931">
    <property type="entry name" value="NB-ARC"/>
    <property type="match status" value="1"/>
</dbReference>
<dbReference type="Pfam" id="PF23559">
    <property type="entry name" value="WHD_DRP"/>
    <property type="match status" value="1"/>
</dbReference>
<dbReference type="InterPro" id="IPR036388">
    <property type="entry name" value="WH-like_DNA-bd_sf"/>
</dbReference>
<keyword evidence="2" id="KW-0433">Leucine-rich repeat</keyword>
<dbReference type="InterPro" id="IPR056789">
    <property type="entry name" value="LRR_R13L1-DRL21"/>
</dbReference>
<feature type="domain" description="R13L1/DRL21-like LRR repeat region" evidence="11">
    <location>
        <begin position="712"/>
        <end position="832"/>
    </location>
</feature>
<evidence type="ECO:0000256" key="4">
    <source>
        <dbReference type="ARBA" id="ARBA00022741"/>
    </source>
</evidence>
<dbReference type="InterPro" id="IPR042197">
    <property type="entry name" value="Apaf_helical"/>
</dbReference>
<protein>
    <recommendedName>
        <fullName evidence="14">NB-ARC domain-containing protein</fullName>
    </recommendedName>
</protein>
<dbReference type="PANTHER" id="PTHR36766">
    <property type="entry name" value="PLANT BROAD-SPECTRUM MILDEW RESISTANCE PROTEIN RPW8"/>
    <property type="match status" value="1"/>
</dbReference>
<dbReference type="EMBL" id="JAQQAF010000009">
    <property type="protein sequence ID" value="KAJ8459052.1"/>
    <property type="molecule type" value="Genomic_DNA"/>
</dbReference>
<keyword evidence="5" id="KW-0611">Plant defense</keyword>
<organism evidence="12 13">
    <name type="scientific">Ensete ventricosum</name>
    <name type="common">Abyssinian banana</name>
    <name type="synonym">Musa ensete</name>
    <dbReference type="NCBI Taxonomy" id="4639"/>
    <lineage>
        <taxon>Eukaryota</taxon>
        <taxon>Viridiplantae</taxon>
        <taxon>Streptophyta</taxon>
        <taxon>Embryophyta</taxon>
        <taxon>Tracheophyta</taxon>
        <taxon>Spermatophyta</taxon>
        <taxon>Magnoliopsida</taxon>
        <taxon>Liliopsida</taxon>
        <taxon>Zingiberales</taxon>
        <taxon>Musaceae</taxon>
        <taxon>Ensete</taxon>
    </lineage>
</organism>
<name>A0AAV8PU67_ENSVE</name>
<keyword evidence="7" id="KW-0175">Coiled coil</keyword>
<evidence type="ECO:0000313" key="12">
    <source>
        <dbReference type="EMBL" id="KAJ8459052.1"/>
    </source>
</evidence>
<evidence type="ECO:0000256" key="2">
    <source>
        <dbReference type="ARBA" id="ARBA00022614"/>
    </source>
</evidence>